<keyword evidence="6" id="KW-0804">Transcription</keyword>
<evidence type="ECO:0000256" key="2">
    <source>
        <dbReference type="ARBA" id="ARBA00022840"/>
    </source>
</evidence>
<dbReference type="Gene3D" id="3.30.450.40">
    <property type="match status" value="1"/>
</dbReference>
<dbReference type="PRINTS" id="PR01590">
    <property type="entry name" value="HTHFIS"/>
</dbReference>
<dbReference type="Gene3D" id="1.10.10.60">
    <property type="entry name" value="Homeodomain-like"/>
    <property type="match status" value="1"/>
</dbReference>
<feature type="domain" description="Sigma-54 factor interaction" evidence="7">
    <location>
        <begin position="335"/>
        <end position="558"/>
    </location>
</feature>
<name>A0A0C6FTY7_9HYPH</name>
<dbReference type="OrthoDB" id="9761019at2"/>
<evidence type="ECO:0000256" key="3">
    <source>
        <dbReference type="ARBA" id="ARBA00023012"/>
    </source>
</evidence>
<dbReference type="PROSITE" id="PS00675">
    <property type="entry name" value="SIGMA54_INTERACT_1"/>
    <property type="match status" value="1"/>
</dbReference>
<dbReference type="Pfam" id="PF25601">
    <property type="entry name" value="AAA_lid_14"/>
    <property type="match status" value="1"/>
</dbReference>
<dbReference type="Proteomes" id="UP000061432">
    <property type="component" value="Chromosome"/>
</dbReference>
<dbReference type="PANTHER" id="PTHR32071">
    <property type="entry name" value="TRANSCRIPTIONAL REGULATORY PROTEIN"/>
    <property type="match status" value="1"/>
</dbReference>
<dbReference type="InterPro" id="IPR027417">
    <property type="entry name" value="P-loop_NTPase"/>
</dbReference>
<dbReference type="InterPro" id="IPR009057">
    <property type="entry name" value="Homeodomain-like_sf"/>
</dbReference>
<dbReference type="PATRIC" id="fig|270351.10.peg.3248"/>
<dbReference type="CDD" id="cd00009">
    <property type="entry name" value="AAA"/>
    <property type="match status" value="1"/>
</dbReference>
<keyword evidence="3" id="KW-0902">Two-component regulatory system</keyword>
<dbReference type="Pfam" id="PF00158">
    <property type="entry name" value="Sigma54_activat"/>
    <property type="match status" value="1"/>
</dbReference>
<reference evidence="9" key="2">
    <citation type="submission" date="2015-01" db="EMBL/GenBank/DDBJ databases">
        <title>Complete genome sequence of Methylobacterium aquaticum strain 22A.</title>
        <authorList>
            <person name="Tani A."/>
            <person name="Ogura Y."/>
            <person name="Hayashi T."/>
        </authorList>
    </citation>
    <scope>NUCLEOTIDE SEQUENCE [LARGE SCALE GENOMIC DNA]</scope>
    <source>
        <strain evidence="9">MA-22A</strain>
    </source>
</reference>
<protein>
    <submittedName>
        <fullName evidence="8">ATPase AAA</fullName>
    </submittedName>
</protein>
<sequence length="655" mass="69626">MRSAVMAHIDELVRAASGGEAVRDPLINQSWQRCLAEYRLDPAAPRRAYIHTQARLREHRDALDDLIRVARFGVEALYRQVSGLGYVLILADARGVAVDFIGDAGRDGDLRRAGLYRGSDWNEHLAGTCAVGTCIATGEALSVHLDDHFAGDHIGLTCTAAPVYAADGTLAAVLDISALQAPAPKASQHLALQLVTSFAHRIETASLHNGFRREWILHLSRSPEFADIEPELALAVDAGGRILGFNSRARALIDRALHRPRGPSDLAHAGLGLRLDALFEASVDDLPRFTRAVPVERRVLRLRGGERFYALALEPAAAPVRNPPAAPARPAAPDFAGGDPVLARLAGQAARLFEAGVSLLVGGETGTGKEFFARALHGASRRADKPFVAVNCAALPETLIESELFGHEAGAFTGAAKARTGLVQQADGGTLFLDEIGDMPLSAQTRLLRVLAEREVTALGAAKPSPVDIRVIAATHRDLAALVAEGRFREDLLYRLAGARFVLPPLRERADVSALVARLLAGRPGSPRLSPAAAAALARHPWPGNVRELVGALDYACALAEGPEIVPSDLPPTVAAWRPDPAPPTAAPVRDEPPAGPLADALAGVLADPLADPLAEALRRRAWNVSAVARDLGLDRSTVHRRMRRLGLVSPNHAG</sequence>
<dbReference type="GO" id="GO:0006355">
    <property type="term" value="P:regulation of DNA-templated transcription"/>
    <property type="evidence" value="ECO:0007669"/>
    <property type="project" value="InterPro"/>
</dbReference>
<dbReference type="SUPFAM" id="SSF52540">
    <property type="entry name" value="P-loop containing nucleoside triphosphate hydrolases"/>
    <property type="match status" value="1"/>
</dbReference>
<evidence type="ECO:0000256" key="5">
    <source>
        <dbReference type="ARBA" id="ARBA00023159"/>
    </source>
</evidence>
<dbReference type="InterPro" id="IPR025662">
    <property type="entry name" value="Sigma_54_int_dom_ATP-bd_1"/>
</dbReference>
<evidence type="ECO:0000256" key="6">
    <source>
        <dbReference type="ARBA" id="ARBA00023163"/>
    </source>
</evidence>
<dbReference type="SUPFAM" id="SSF55781">
    <property type="entry name" value="GAF domain-like"/>
    <property type="match status" value="1"/>
</dbReference>
<dbReference type="SMART" id="SM00382">
    <property type="entry name" value="AAA"/>
    <property type="match status" value="1"/>
</dbReference>
<dbReference type="InterPro" id="IPR029016">
    <property type="entry name" value="GAF-like_dom_sf"/>
</dbReference>
<dbReference type="InterPro" id="IPR058031">
    <property type="entry name" value="AAA_lid_NorR"/>
</dbReference>
<keyword evidence="4" id="KW-0805">Transcription regulation</keyword>
<dbReference type="Pfam" id="PF02954">
    <property type="entry name" value="HTH_8"/>
    <property type="match status" value="1"/>
</dbReference>
<dbReference type="PROSITE" id="PS00676">
    <property type="entry name" value="SIGMA54_INTERACT_2"/>
    <property type="match status" value="1"/>
</dbReference>
<dbReference type="GO" id="GO:0000160">
    <property type="term" value="P:phosphorelay signal transduction system"/>
    <property type="evidence" value="ECO:0007669"/>
    <property type="project" value="UniProtKB-KW"/>
</dbReference>
<gene>
    <name evidence="8" type="primary">acoR</name>
    <name evidence="8" type="ORF">Maq22A_c16870</name>
</gene>
<dbReference type="KEGG" id="maqu:Maq22A_c16870"/>
<dbReference type="AlphaFoldDB" id="A0A0C6FTY7"/>
<dbReference type="GO" id="GO:0043565">
    <property type="term" value="F:sequence-specific DNA binding"/>
    <property type="evidence" value="ECO:0007669"/>
    <property type="project" value="InterPro"/>
</dbReference>
<dbReference type="PANTHER" id="PTHR32071:SF77">
    <property type="entry name" value="TRANSCRIPTIONAL REGULATORY PROTEIN"/>
    <property type="match status" value="1"/>
</dbReference>
<dbReference type="RefSeq" id="WP_060847617.1">
    <property type="nucleotide sequence ID" value="NZ_AP014704.1"/>
</dbReference>
<dbReference type="InterPro" id="IPR003593">
    <property type="entry name" value="AAA+_ATPase"/>
</dbReference>
<dbReference type="EMBL" id="AP014704">
    <property type="protein sequence ID" value="BAQ46500.1"/>
    <property type="molecule type" value="Genomic_DNA"/>
</dbReference>
<evidence type="ECO:0000256" key="1">
    <source>
        <dbReference type="ARBA" id="ARBA00022741"/>
    </source>
</evidence>
<proteinExistence type="predicted"/>
<evidence type="ECO:0000256" key="4">
    <source>
        <dbReference type="ARBA" id="ARBA00023015"/>
    </source>
</evidence>
<dbReference type="InterPro" id="IPR025943">
    <property type="entry name" value="Sigma_54_int_dom_ATP-bd_2"/>
</dbReference>
<dbReference type="SUPFAM" id="SSF46689">
    <property type="entry name" value="Homeodomain-like"/>
    <property type="match status" value="1"/>
</dbReference>
<dbReference type="Gene3D" id="3.40.50.300">
    <property type="entry name" value="P-loop containing nucleotide triphosphate hydrolases"/>
    <property type="match status" value="1"/>
</dbReference>
<organism evidence="8 9">
    <name type="scientific">Methylobacterium aquaticum</name>
    <dbReference type="NCBI Taxonomy" id="270351"/>
    <lineage>
        <taxon>Bacteria</taxon>
        <taxon>Pseudomonadati</taxon>
        <taxon>Pseudomonadota</taxon>
        <taxon>Alphaproteobacteria</taxon>
        <taxon>Hyphomicrobiales</taxon>
        <taxon>Methylobacteriaceae</taxon>
        <taxon>Methylobacterium</taxon>
    </lineage>
</organism>
<keyword evidence="2" id="KW-0067">ATP-binding</keyword>
<evidence type="ECO:0000259" key="7">
    <source>
        <dbReference type="PROSITE" id="PS50045"/>
    </source>
</evidence>
<evidence type="ECO:0000313" key="8">
    <source>
        <dbReference type="EMBL" id="BAQ46500.1"/>
    </source>
</evidence>
<dbReference type="STRING" id="270351.Maq22A_c16870"/>
<evidence type="ECO:0000313" key="9">
    <source>
        <dbReference type="Proteomes" id="UP000061432"/>
    </source>
</evidence>
<dbReference type="PROSITE" id="PS50045">
    <property type="entry name" value="SIGMA54_INTERACT_4"/>
    <property type="match status" value="1"/>
</dbReference>
<dbReference type="Gene3D" id="1.10.8.60">
    <property type="match status" value="1"/>
</dbReference>
<dbReference type="FunFam" id="3.40.50.300:FF:000006">
    <property type="entry name" value="DNA-binding transcriptional regulator NtrC"/>
    <property type="match status" value="1"/>
</dbReference>
<dbReference type="InterPro" id="IPR002197">
    <property type="entry name" value="HTH_Fis"/>
</dbReference>
<dbReference type="GO" id="GO:0005524">
    <property type="term" value="F:ATP binding"/>
    <property type="evidence" value="ECO:0007669"/>
    <property type="project" value="UniProtKB-KW"/>
</dbReference>
<reference evidence="8 9" key="1">
    <citation type="journal article" date="2015" name="Genome Announc.">
        <title>Complete Genome Sequence of Methylobacterium aquaticum Strain 22A, Isolated from Racomitrium japonicum Moss.</title>
        <authorList>
            <person name="Tani A."/>
            <person name="Ogura Y."/>
            <person name="Hayashi T."/>
            <person name="Kimbara K."/>
        </authorList>
    </citation>
    <scope>NUCLEOTIDE SEQUENCE [LARGE SCALE GENOMIC DNA]</scope>
    <source>
        <strain evidence="8 9">MA-22A</strain>
    </source>
</reference>
<dbReference type="InterPro" id="IPR002078">
    <property type="entry name" value="Sigma_54_int"/>
</dbReference>
<keyword evidence="1" id="KW-0547">Nucleotide-binding</keyword>
<keyword evidence="5" id="KW-0010">Activator</keyword>
<accession>A0A0C6FTY7</accession>